<dbReference type="HOGENOM" id="CLU_079326_0_0_7"/>
<dbReference type="InterPro" id="IPR027555">
    <property type="entry name" value="Mo5U34_MeTrfas-like"/>
</dbReference>
<dbReference type="Gene3D" id="3.40.50.150">
    <property type="entry name" value="Vaccinia Virus protein VP39"/>
    <property type="match status" value="1"/>
</dbReference>
<evidence type="ECO:0000313" key="2">
    <source>
        <dbReference type="Proteomes" id="UP000007844"/>
    </source>
</evidence>
<dbReference type="STRING" id="690850.Desaf_1359"/>
<dbReference type="RefSeq" id="WP_014259489.1">
    <property type="nucleotide sequence ID" value="NC_016629.1"/>
</dbReference>
<keyword evidence="1" id="KW-0489">Methyltransferase</keyword>
<sequence length="264" mass="29155">MAQTAGLSLADAARSMQPWFHNLHLPDGTQTAPDHSLGDFPAYKWQELAPLLPQDMTGWTVLDIGCNAGFYSFELARRGARVTAIDSNAHYLSQAAWAARVYGLAERIEFRRMQVYELARIAGTCDLVLFLGVFYHLRYPLLALDIVREKVGRLLAFQTLTMPGPEQGPEVRDLPFAQRGELVSEAWPRMAFVEHSMAGDPTNWWVPNPSCVEAVLRTRALKVVARPGTEVWLCEPDPEGESSRGLGFEEEFAAALGRAAPGGG</sequence>
<protein>
    <submittedName>
        <fullName evidence="1">Methyltransferase type 12</fullName>
    </submittedName>
</protein>
<accession>F3YZJ9</accession>
<evidence type="ECO:0000313" key="1">
    <source>
        <dbReference type="EMBL" id="EGJ49698.1"/>
    </source>
</evidence>
<dbReference type="SUPFAM" id="SSF53335">
    <property type="entry name" value="S-adenosyl-L-methionine-dependent methyltransferases"/>
    <property type="match status" value="1"/>
</dbReference>
<reference evidence="1 2" key="1">
    <citation type="journal article" date="2011" name="J. Bacteriol.">
        <title>Genome sequence of the mercury-methylating and pleomorphic Desulfovibrio africanus Strain Walvis Bay.</title>
        <authorList>
            <person name="Brown S.D."/>
            <person name="Wall J.D."/>
            <person name="Kucken A.M."/>
            <person name="Gilmour C.C."/>
            <person name="Podar M."/>
            <person name="Brandt C.C."/>
            <person name="Teshima H."/>
            <person name="Detter J.C."/>
            <person name="Han C.S."/>
            <person name="Land M.L."/>
            <person name="Lucas S."/>
            <person name="Han J."/>
            <person name="Pennacchio L."/>
            <person name="Nolan M."/>
            <person name="Pitluck S."/>
            <person name="Woyke T."/>
            <person name="Goodwin L."/>
            <person name="Palumbo A.V."/>
            <person name="Elias D.A."/>
        </authorList>
    </citation>
    <scope>NUCLEOTIDE SEQUENCE [LARGE SCALE GENOMIC DNA]</scope>
    <source>
        <strain evidence="1 2">Walvis Bay</strain>
    </source>
</reference>
<dbReference type="eggNOG" id="COG2227">
    <property type="taxonomic scope" value="Bacteria"/>
</dbReference>
<organism evidence="1 2">
    <name type="scientific">Desulfocurvibacter africanus subsp. africanus str. Walvis Bay</name>
    <dbReference type="NCBI Taxonomy" id="690850"/>
    <lineage>
        <taxon>Bacteria</taxon>
        <taxon>Pseudomonadati</taxon>
        <taxon>Thermodesulfobacteriota</taxon>
        <taxon>Desulfovibrionia</taxon>
        <taxon>Desulfovibrionales</taxon>
        <taxon>Desulfovibrionaceae</taxon>
        <taxon>Desulfocurvibacter</taxon>
    </lineage>
</organism>
<dbReference type="InterPro" id="IPR027554">
    <property type="entry name" value="Meth_Rta_06860"/>
</dbReference>
<proteinExistence type="predicted"/>
<dbReference type="GO" id="GO:0008168">
    <property type="term" value="F:methyltransferase activity"/>
    <property type="evidence" value="ECO:0007669"/>
    <property type="project" value="UniProtKB-KW"/>
</dbReference>
<gene>
    <name evidence="1" type="ORF">Desaf_1359</name>
</gene>
<dbReference type="GO" id="GO:0032259">
    <property type="term" value="P:methylation"/>
    <property type="evidence" value="ECO:0007669"/>
    <property type="project" value="UniProtKB-KW"/>
</dbReference>
<dbReference type="InterPro" id="IPR029063">
    <property type="entry name" value="SAM-dependent_MTases_sf"/>
</dbReference>
<dbReference type="AlphaFoldDB" id="F3YZJ9"/>
<dbReference type="NCBIfam" id="TIGR04290">
    <property type="entry name" value="meth_Rta_06860"/>
    <property type="match status" value="1"/>
</dbReference>
<keyword evidence="1" id="KW-0808">Transferase</keyword>
<dbReference type="KEGG" id="daf:Desaf_1359"/>
<keyword evidence="2" id="KW-1185">Reference proteome</keyword>
<dbReference type="Proteomes" id="UP000007844">
    <property type="component" value="Chromosome"/>
</dbReference>
<dbReference type="Pfam" id="PF08003">
    <property type="entry name" value="Methyltransf_9"/>
    <property type="match status" value="1"/>
</dbReference>
<dbReference type="EMBL" id="CP003221">
    <property type="protein sequence ID" value="EGJ49698.1"/>
    <property type="molecule type" value="Genomic_DNA"/>
</dbReference>
<name>F3YZJ9_DESAF</name>
<dbReference type="CDD" id="cd02440">
    <property type="entry name" value="AdoMet_MTases"/>
    <property type="match status" value="1"/>
</dbReference>